<evidence type="ECO:0000256" key="1">
    <source>
        <dbReference type="SAM" id="MobiDB-lite"/>
    </source>
</evidence>
<organism evidence="2 3">
    <name type="scientific">Panagrellus redivivus</name>
    <name type="common">Microworm</name>
    <dbReference type="NCBI Taxonomy" id="6233"/>
    <lineage>
        <taxon>Eukaryota</taxon>
        <taxon>Metazoa</taxon>
        <taxon>Ecdysozoa</taxon>
        <taxon>Nematoda</taxon>
        <taxon>Chromadorea</taxon>
        <taxon>Rhabditida</taxon>
        <taxon>Tylenchina</taxon>
        <taxon>Panagrolaimomorpha</taxon>
        <taxon>Panagrolaimoidea</taxon>
        <taxon>Panagrolaimidae</taxon>
        <taxon>Panagrellus</taxon>
    </lineage>
</organism>
<keyword evidence="2" id="KW-1185">Reference proteome</keyword>
<dbReference type="WBParaSite" id="Pan_g2018.t1">
    <property type="protein sequence ID" value="Pan_g2018.t1"/>
    <property type="gene ID" value="Pan_g2018"/>
</dbReference>
<proteinExistence type="predicted"/>
<feature type="compositionally biased region" description="Polar residues" evidence="1">
    <location>
        <begin position="10"/>
        <end position="20"/>
    </location>
</feature>
<feature type="region of interest" description="Disordered" evidence="1">
    <location>
        <begin position="243"/>
        <end position="265"/>
    </location>
</feature>
<name>A0A7E4VGC1_PANRE</name>
<sequence>MSLSGLPPSFSETSDNTNPSRLDDIFNDSYEPQPDTTNFFFNPSADKPVPQPRRKSTAVPGITLTDVPILIASRSEEFANCHLCIGNDETLRFEDASTRQTVLSFEIAEIHMVVRDNLLVVVHKNGNEYRFQTSIDASTKLAAVLSAKQPVVVWVFADGDGEDVVVEGSTVLASLTCYSYAGKEIVASPQNSEKERKIKLTPEAVKNAVWRELVGKKRGAKFVVGSEGTGFAFEVKRFKHKGSKKKDGESVSSTDTPPLQGTVTTQQEVLPSLLTEIGIQPPPLPSKPPVSLHPELLLRDSDPRKDAINEPIETTVIPEVVETTPEPPISTVSSLEKRITDLESRLAQIESSSPPPPTPTATNTVEFAMELYANIAASTSLTPEAKETVKKIISGTLHL</sequence>
<dbReference type="AlphaFoldDB" id="A0A7E4VGC1"/>
<reference evidence="2" key="1">
    <citation type="journal article" date="2013" name="Genetics">
        <title>The draft genome and transcriptome of Panagrellus redivivus are shaped by the harsh demands of a free-living lifestyle.</title>
        <authorList>
            <person name="Srinivasan J."/>
            <person name="Dillman A.R."/>
            <person name="Macchietto M.G."/>
            <person name="Heikkinen L."/>
            <person name="Lakso M."/>
            <person name="Fracchia K.M."/>
            <person name="Antoshechkin I."/>
            <person name="Mortazavi A."/>
            <person name="Wong G."/>
            <person name="Sternberg P.W."/>
        </authorList>
    </citation>
    <scope>NUCLEOTIDE SEQUENCE [LARGE SCALE GENOMIC DNA]</scope>
    <source>
        <strain evidence="2">MT8872</strain>
    </source>
</reference>
<dbReference type="Proteomes" id="UP000492821">
    <property type="component" value="Unassembled WGS sequence"/>
</dbReference>
<accession>A0A7E4VGC1</accession>
<evidence type="ECO:0000313" key="2">
    <source>
        <dbReference type="Proteomes" id="UP000492821"/>
    </source>
</evidence>
<protein>
    <submittedName>
        <fullName evidence="3">CAP_C domain-containing protein</fullName>
    </submittedName>
</protein>
<feature type="region of interest" description="Disordered" evidence="1">
    <location>
        <begin position="1"/>
        <end position="34"/>
    </location>
</feature>
<evidence type="ECO:0000313" key="3">
    <source>
        <dbReference type="WBParaSite" id="Pan_g2018.t1"/>
    </source>
</evidence>
<feature type="compositionally biased region" description="Polar residues" evidence="1">
    <location>
        <begin position="250"/>
        <end position="265"/>
    </location>
</feature>
<reference evidence="3" key="2">
    <citation type="submission" date="2020-10" db="UniProtKB">
        <authorList>
            <consortium name="WormBaseParasite"/>
        </authorList>
    </citation>
    <scope>IDENTIFICATION</scope>
</reference>